<name>A0A9I9E115_CUCME</name>
<dbReference type="EnsemblPlants" id="MELO3C027026.2.1">
    <property type="protein sequence ID" value="MELO3C027026.2.1"/>
    <property type="gene ID" value="MELO3C027026.2"/>
</dbReference>
<protein>
    <submittedName>
        <fullName evidence="1">Uncharacterized protein</fullName>
    </submittedName>
</protein>
<accession>A0A9I9E115</accession>
<reference evidence="1" key="1">
    <citation type="submission" date="2023-03" db="UniProtKB">
        <authorList>
            <consortium name="EnsemblPlants"/>
        </authorList>
    </citation>
    <scope>IDENTIFICATION</scope>
</reference>
<evidence type="ECO:0000313" key="1">
    <source>
        <dbReference type="EnsemblPlants" id="MELO3C027026.2.1"/>
    </source>
</evidence>
<dbReference type="AlphaFoldDB" id="A0A9I9E115"/>
<organism evidence="1">
    <name type="scientific">Cucumis melo</name>
    <name type="common">Muskmelon</name>
    <dbReference type="NCBI Taxonomy" id="3656"/>
    <lineage>
        <taxon>Eukaryota</taxon>
        <taxon>Viridiplantae</taxon>
        <taxon>Streptophyta</taxon>
        <taxon>Embryophyta</taxon>
        <taxon>Tracheophyta</taxon>
        <taxon>Spermatophyta</taxon>
        <taxon>Magnoliopsida</taxon>
        <taxon>eudicotyledons</taxon>
        <taxon>Gunneridae</taxon>
        <taxon>Pentapetalae</taxon>
        <taxon>rosids</taxon>
        <taxon>fabids</taxon>
        <taxon>Cucurbitales</taxon>
        <taxon>Cucurbitaceae</taxon>
        <taxon>Benincaseae</taxon>
        <taxon>Cucumis</taxon>
    </lineage>
</organism>
<sequence>LSVTFLVHSYPKQTKFRGKWTREARPVHACTRAFRRRCPQDENPFVFGLPLHWHRSVVVSFSLKLLRAAP</sequence>
<dbReference type="Gramene" id="MELO3C027026.2.1">
    <property type="protein sequence ID" value="MELO3C027026.2.1"/>
    <property type="gene ID" value="MELO3C027026.2"/>
</dbReference>
<proteinExistence type="predicted"/>